<proteinExistence type="predicted"/>
<reference evidence="1 2" key="1">
    <citation type="journal article" date="2010" name="Nature">
        <title>The Ectocarpus genome and the independent evolution of multicellularity in brown algae.</title>
        <authorList>
            <person name="Cock J.M."/>
            <person name="Sterck L."/>
            <person name="Rouze P."/>
            <person name="Scornet D."/>
            <person name="Allen A.E."/>
            <person name="Amoutzias G."/>
            <person name="Anthouard V."/>
            <person name="Artiguenave F."/>
            <person name="Aury J.M."/>
            <person name="Badger J.H."/>
            <person name="Beszteri B."/>
            <person name="Billiau K."/>
            <person name="Bonnet E."/>
            <person name="Bothwell J.H."/>
            <person name="Bowler C."/>
            <person name="Boyen C."/>
            <person name="Brownlee C."/>
            <person name="Carrano C.J."/>
            <person name="Charrier B."/>
            <person name="Cho G.Y."/>
            <person name="Coelho S.M."/>
            <person name="Collen J."/>
            <person name="Corre E."/>
            <person name="Da Silva C."/>
            <person name="Delage L."/>
            <person name="Delaroque N."/>
            <person name="Dittami S.M."/>
            <person name="Doulbeau S."/>
            <person name="Elias M."/>
            <person name="Farnham G."/>
            <person name="Gachon C.M."/>
            <person name="Gschloessl B."/>
            <person name="Heesch S."/>
            <person name="Jabbari K."/>
            <person name="Jubin C."/>
            <person name="Kawai H."/>
            <person name="Kimura K."/>
            <person name="Kloareg B."/>
            <person name="Kupper F.C."/>
            <person name="Lang D."/>
            <person name="Le Bail A."/>
            <person name="Leblanc C."/>
            <person name="Lerouge P."/>
            <person name="Lohr M."/>
            <person name="Lopez P.J."/>
            <person name="Martens C."/>
            <person name="Maumus F."/>
            <person name="Michel G."/>
            <person name="Miranda-Saavedra D."/>
            <person name="Morales J."/>
            <person name="Moreau H."/>
            <person name="Motomura T."/>
            <person name="Nagasato C."/>
            <person name="Napoli C.A."/>
            <person name="Nelson D.R."/>
            <person name="Nyvall-Collen P."/>
            <person name="Peters A.F."/>
            <person name="Pommier C."/>
            <person name="Potin P."/>
            <person name="Poulain J."/>
            <person name="Quesneville H."/>
            <person name="Read B."/>
            <person name="Rensing S.A."/>
            <person name="Ritter A."/>
            <person name="Rousvoal S."/>
            <person name="Samanta M."/>
            <person name="Samson G."/>
            <person name="Schroeder D.C."/>
            <person name="Segurens B."/>
            <person name="Strittmatter M."/>
            <person name="Tonon T."/>
            <person name="Tregear J.W."/>
            <person name="Valentin K."/>
            <person name="von Dassow P."/>
            <person name="Yamagishi T."/>
            <person name="Van de Peer Y."/>
            <person name="Wincker P."/>
        </authorList>
    </citation>
    <scope>NUCLEOTIDE SEQUENCE [LARGE SCALE GENOMIC DNA]</scope>
    <source>
        <strain evidence="2">Ec32 / CCAP1310/4</strain>
    </source>
</reference>
<accession>D8LE46</accession>
<feature type="non-terminal residue" evidence="1">
    <location>
        <position position="144"/>
    </location>
</feature>
<organism evidence="1 2">
    <name type="scientific">Ectocarpus siliculosus</name>
    <name type="common">Brown alga</name>
    <name type="synonym">Conferva siliculosa</name>
    <dbReference type="NCBI Taxonomy" id="2880"/>
    <lineage>
        <taxon>Eukaryota</taxon>
        <taxon>Sar</taxon>
        <taxon>Stramenopiles</taxon>
        <taxon>Ochrophyta</taxon>
        <taxon>PX clade</taxon>
        <taxon>Phaeophyceae</taxon>
        <taxon>Ectocarpales</taxon>
        <taxon>Ectocarpaceae</taxon>
        <taxon>Ectocarpus</taxon>
    </lineage>
</organism>
<sequence length="144" mass="15796">MKIVSVDGDYSEILDTSCGTSAVAVGSTVYELSGVGDLDSRGLELLDMTPSSTCVTADTPDTADCYSASTTTVTLTDDVYVELTFNIGIWTEDGSTFYKSFTNTKVFGTTVVEYEFESFCYENAFLSQVFFVTVLDTTYKYNFE</sequence>
<dbReference type="EMBL" id="FN647931">
    <property type="protein sequence ID" value="CBN78563.2"/>
    <property type="molecule type" value="Genomic_DNA"/>
</dbReference>
<dbReference type="OrthoDB" id="10503726at2759"/>
<gene>
    <name evidence="1" type="ORF">Esi_0129_0074</name>
</gene>
<keyword evidence="2" id="KW-1185">Reference proteome</keyword>
<name>D8LE46_ECTSI</name>
<dbReference type="AlphaFoldDB" id="D8LE46"/>
<dbReference type="InParanoid" id="D8LE46"/>
<evidence type="ECO:0000313" key="2">
    <source>
        <dbReference type="Proteomes" id="UP000002630"/>
    </source>
</evidence>
<evidence type="ECO:0000313" key="1">
    <source>
        <dbReference type="EMBL" id="CBN78563.2"/>
    </source>
</evidence>
<protein>
    <submittedName>
        <fullName evidence="1">Uncharacterized protein</fullName>
    </submittedName>
</protein>
<dbReference type="Proteomes" id="UP000002630">
    <property type="component" value="Linkage Group LG03"/>
</dbReference>
<dbReference type="EMBL" id="FN649728">
    <property type="protein sequence ID" value="CBN78563.2"/>
    <property type="molecule type" value="Genomic_DNA"/>
</dbReference>
<feature type="non-terminal residue" evidence="1">
    <location>
        <position position="1"/>
    </location>
</feature>